<dbReference type="GO" id="GO:0004386">
    <property type="term" value="F:helicase activity"/>
    <property type="evidence" value="ECO:0007669"/>
    <property type="project" value="UniProtKB-KW"/>
</dbReference>
<evidence type="ECO:0000313" key="3">
    <source>
        <dbReference type="Proteomes" id="UP000243425"/>
    </source>
</evidence>
<dbReference type="Pfam" id="PF17835">
    <property type="entry name" value="NOG1_N"/>
    <property type="match status" value="1"/>
</dbReference>
<name>Q3LVW2_BIGNA</name>
<dbReference type="Proteomes" id="UP000243425">
    <property type="component" value="Nucleomorph 3"/>
</dbReference>
<feature type="domain" description="NOG1 N-terminal helical" evidence="1">
    <location>
        <begin position="11"/>
        <end position="149"/>
    </location>
</feature>
<dbReference type="GeneID" id="5788264"/>
<dbReference type="RefSeq" id="XP_001713015.1">
    <property type="nucleotide sequence ID" value="XM_001712963.1"/>
</dbReference>
<sequence>MVINSITYDSLTNTIIRNLKRKTPSKCKSTWNIKRVVKFYQKKINIFTILISNYLKNFSRKIPDLLELNNLELDLIHLMIDKNKLFTALKIVQNFNQKIELLKKDFYSIVSCSTSQYRARSIKKAYLGIVLNKLKQNIVILQYLSKAFVAVQTLLDLRITSNLQVIFLPKTRKYMFLDNLFSNEIIRSKFYFKQKLLKNLFHYNLKGKIITCYFTDFNNFNHKNKMLSDILIMIFAIHLKSNLTFFININTEMKMLVDNLYRIEKLRKFYYRLKLIFVITGFRQCSFKTLDKKIFVIHKFLQKRHFIDSQQDTSQTTIKELFKYYFVFNK</sequence>
<reference evidence="2 3" key="1">
    <citation type="journal article" date="2006" name="Proc. Natl. Acad. Sci. U.S.A.">
        <title>Complete nucleotide sequence of the chlorarachniophyte nucleomorph: nature's smallest nucleus.</title>
        <authorList>
            <person name="Gilson P.R."/>
            <person name="Su V."/>
            <person name="Slamovits C.H."/>
            <person name="Reith M.E."/>
            <person name="Keeling P.J."/>
            <person name="McFadden G.I."/>
        </authorList>
    </citation>
    <scope>NUCLEOTIDE SEQUENCE [LARGE SCALE GENOMIC DNA]</scope>
    <source>
        <strain evidence="3">CCMP621</strain>
    </source>
</reference>
<dbReference type="InterPro" id="IPR041623">
    <property type="entry name" value="NOG1_N"/>
</dbReference>
<dbReference type="AlphaFoldDB" id="Q3LVW2"/>
<keyword evidence="2" id="KW-0067">ATP-binding</keyword>
<protein>
    <submittedName>
        <fullName evidence="2">RNA helicase</fullName>
    </submittedName>
</protein>
<dbReference type="PANTHER" id="PTHR45759">
    <property type="entry name" value="NUCLEOLAR GTP-BINDING PROTEIN 1"/>
    <property type="match status" value="1"/>
</dbReference>
<geneLocation type="nucleomorph" evidence="2"/>
<organism evidence="2 3">
    <name type="scientific">Bigelowiella natans</name>
    <name type="common">Pedinomonas minutissima</name>
    <name type="synonym">Chlorarachnion sp. (strain CCMP621)</name>
    <dbReference type="NCBI Taxonomy" id="227086"/>
    <lineage>
        <taxon>Eukaryota</taxon>
        <taxon>Sar</taxon>
        <taxon>Rhizaria</taxon>
        <taxon>Cercozoa</taxon>
        <taxon>Chlorarachniophyceae</taxon>
        <taxon>Bigelowiella</taxon>
    </lineage>
</organism>
<proteinExistence type="predicted"/>
<accession>Q3LVW2</accession>
<gene>
    <name evidence="2" type="primary">rhelx</name>
</gene>
<keyword evidence="2" id="KW-0378">Hydrolase</keyword>
<keyword evidence="2" id="KW-0547">Nucleotide-binding</keyword>
<dbReference type="EMBL" id="DQ158858">
    <property type="protein sequence ID" value="ABA27403.1"/>
    <property type="molecule type" value="Genomic_DNA"/>
</dbReference>
<keyword evidence="2" id="KW-0347">Helicase</keyword>
<evidence type="ECO:0000259" key="1">
    <source>
        <dbReference type="Pfam" id="PF17835"/>
    </source>
</evidence>
<keyword evidence="2" id="KW-0542">Nucleomorph</keyword>
<evidence type="ECO:0000313" key="2">
    <source>
        <dbReference type="EMBL" id="ABA27403.1"/>
    </source>
</evidence>
<dbReference type="Gene3D" id="1.20.120.1190">
    <property type="match status" value="1"/>
</dbReference>